<keyword evidence="1" id="KW-0812">Transmembrane</keyword>
<feature type="transmembrane region" description="Helical" evidence="1">
    <location>
        <begin position="87"/>
        <end position="106"/>
    </location>
</feature>
<feature type="transmembrane region" description="Helical" evidence="1">
    <location>
        <begin position="20"/>
        <end position="40"/>
    </location>
</feature>
<name>A0ABT3A583_9ALTE</name>
<dbReference type="RefSeq" id="WP_263710632.1">
    <property type="nucleotide sequence ID" value="NZ_JAOWKX010000001.1"/>
</dbReference>
<evidence type="ECO:0008006" key="4">
    <source>
        <dbReference type="Google" id="ProtNLM"/>
    </source>
</evidence>
<sequence>MSEKQSTLTQLLPFAKIGSVLAFIGGMLVTFNHFAGYSYLKGRFEGMGLGLREIEISQQEITFQTTLFLRDLHQKTLEDTESLFTMGLWPTLVFIILGGIWLAIIFPKAKKERPEAAPKLDVAESNPSNKAKQWFKKIIAYPAMFALGFYGLVLFLVTFLMYLAWGFSMSYEYGLQRGKMDIGNEVCISLELSDEKKGRFAGCSILVTNTNKQLVGKVIHKNKELTVMVTNTESLILDNKGSFVACSPIVDLSKMEDEAIQHNCFDI</sequence>
<reference evidence="2 3" key="1">
    <citation type="submission" date="2022-10" db="EMBL/GenBank/DDBJ databases">
        <title>Aestuariibacter sp. AA17 isolated from Montipora capitata coral fragment.</title>
        <authorList>
            <person name="Emsley S.A."/>
            <person name="Pfannmuller K.M."/>
            <person name="Loughran R.M."/>
            <person name="Shlafstein M."/>
            <person name="Papke E."/>
            <person name="Saw J.H."/>
            <person name="Ushijima B."/>
            <person name="Videau P."/>
        </authorList>
    </citation>
    <scope>NUCLEOTIDE SEQUENCE [LARGE SCALE GENOMIC DNA]</scope>
    <source>
        <strain evidence="2 3">AA17</strain>
    </source>
</reference>
<keyword evidence="1" id="KW-0472">Membrane</keyword>
<evidence type="ECO:0000256" key="1">
    <source>
        <dbReference type="SAM" id="Phobius"/>
    </source>
</evidence>
<dbReference type="EMBL" id="JAOWKX010000001">
    <property type="protein sequence ID" value="MCV2883432.1"/>
    <property type="molecule type" value="Genomic_DNA"/>
</dbReference>
<accession>A0ABT3A583</accession>
<keyword evidence="3" id="KW-1185">Reference proteome</keyword>
<evidence type="ECO:0000313" key="3">
    <source>
        <dbReference type="Proteomes" id="UP001652504"/>
    </source>
</evidence>
<dbReference type="Proteomes" id="UP001652504">
    <property type="component" value="Unassembled WGS sequence"/>
</dbReference>
<protein>
    <recommendedName>
        <fullName evidence="4">DUF3592 domain-containing protein</fullName>
    </recommendedName>
</protein>
<comment type="caution">
    <text evidence="2">The sequence shown here is derived from an EMBL/GenBank/DDBJ whole genome shotgun (WGS) entry which is preliminary data.</text>
</comment>
<keyword evidence="1" id="KW-1133">Transmembrane helix</keyword>
<gene>
    <name evidence="2" type="ORF">OE749_01810</name>
</gene>
<evidence type="ECO:0000313" key="2">
    <source>
        <dbReference type="EMBL" id="MCV2883432.1"/>
    </source>
</evidence>
<organism evidence="2 3">
    <name type="scientific">Fluctibacter corallii</name>
    <dbReference type="NCBI Taxonomy" id="2984329"/>
    <lineage>
        <taxon>Bacteria</taxon>
        <taxon>Pseudomonadati</taxon>
        <taxon>Pseudomonadota</taxon>
        <taxon>Gammaproteobacteria</taxon>
        <taxon>Alteromonadales</taxon>
        <taxon>Alteromonadaceae</taxon>
        <taxon>Fluctibacter</taxon>
    </lineage>
</organism>
<proteinExistence type="predicted"/>
<feature type="transmembrane region" description="Helical" evidence="1">
    <location>
        <begin position="138"/>
        <end position="165"/>
    </location>
</feature>